<feature type="compositionally biased region" description="Acidic residues" evidence="1">
    <location>
        <begin position="39"/>
        <end position="50"/>
    </location>
</feature>
<feature type="compositionally biased region" description="Basic and acidic residues" evidence="1">
    <location>
        <begin position="107"/>
        <end position="179"/>
    </location>
</feature>
<organism evidence="2 3">
    <name type="scientific">Owenia fusiformis</name>
    <name type="common">Polychaete worm</name>
    <dbReference type="NCBI Taxonomy" id="6347"/>
    <lineage>
        <taxon>Eukaryota</taxon>
        <taxon>Metazoa</taxon>
        <taxon>Spiralia</taxon>
        <taxon>Lophotrochozoa</taxon>
        <taxon>Annelida</taxon>
        <taxon>Polychaeta</taxon>
        <taxon>Sedentaria</taxon>
        <taxon>Canalipalpata</taxon>
        <taxon>Sabellida</taxon>
        <taxon>Oweniida</taxon>
        <taxon>Oweniidae</taxon>
        <taxon>Owenia</taxon>
    </lineage>
</organism>
<sequence length="402" mass="45522">MDDITEHVSIETNKSADWEGFEFIGSENEAAGKESKDDNVEEPIDGEGDENQYILEKDQDLDLEMNAITEHVSMITTKSSDWKVVYLSNDEQEDAVQESTNESVNMAKDREGHENENNSEKDEDHYPEKGDMTEHVSSETAKSVEQEGDEFSRNEVEIARQESKNENVEKGDDWEGCDKTEHVSIETIKSAEWEAVEFSGNEKEAARREFTDENIEKTKESDDDEIDYKSEIEEYHYSEIHDNTEHISMESTKSTDWKGVGIIGNYNGVAGEELINENVKDAGDEEGVKNDYNSEEDEDHKTGIFDITEKVLMEPTKSAIQKRVKFSENEKEDPCNESSEVVSMETTKSAEQEIVAGKKSTNENVEEAESDEFFSSGTIQSTDQEIVEGKETANVNVEELKN</sequence>
<evidence type="ECO:0000313" key="3">
    <source>
        <dbReference type="Proteomes" id="UP000749559"/>
    </source>
</evidence>
<comment type="caution">
    <text evidence="2">The sequence shown here is derived from an EMBL/GenBank/DDBJ whole genome shotgun (WGS) entry which is preliminary data.</text>
</comment>
<dbReference type="Proteomes" id="UP000749559">
    <property type="component" value="Unassembled WGS sequence"/>
</dbReference>
<feature type="compositionally biased region" description="Polar residues" evidence="1">
    <location>
        <begin position="336"/>
        <end position="349"/>
    </location>
</feature>
<gene>
    <name evidence="2" type="ORF">OFUS_LOCUS21250</name>
</gene>
<name>A0A8J1XU20_OWEFU</name>
<protein>
    <submittedName>
        <fullName evidence="2">Uncharacterized protein</fullName>
    </submittedName>
</protein>
<feature type="region of interest" description="Disordered" evidence="1">
    <location>
        <begin position="91"/>
        <end position="179"/>
    </location>
</feature>
<feature type="region of interest" description="Disordered" evidence="1">
    <location>
        <begin position="199"/>
        <end position="226"/>
    </location>
</feature>
<feature type="region of interest" description="Disordered" evidence="1">
    <location>
        <begin position="278"/>
        <end position="301"/>
    </location>
</feature>
<evidence type="ECO:0000256" key="1">
    <source>
        <dbReference type="SAM" id="MobiDB-lite"/>
    </source>
</evidence>
<proteinExistence type="predicted"/>
<feature type="compositionally biased region" description="Basic and acidic residues" evidence="1">
    <location>
        <begin position="200"/>
        <end position="220"/>
    </location>
</feature>
<evidence type="ECO:0000313" key="2">
    <source>
        <dbReference type="EMBL" id="CAH1796887.1"/>
    </source>
</evidence>
<feature type="compositionally biased region" description="Basic and acidic residues" evidence="1">
    <location>
        <begin position="325"/>
        <end position="334"/>
    </location>
</feature>
<dbReference type="EMBL" id="CAIIXF020000010">
    <property type="protein sequence ID" value="CAH1796887.1"/>
    <property type="molecule type" value="Genomic_DNA"/>
</dbReference>
<feature type="compositionally biased region" description="Basic and acidic residues" evidence="1">
    <location>
        <begin position="278"/>
        <end position="289"/>
    </location>
</feature>
<dbReference type="AlphaFoldDB" id="A0A8J1XU20"/>
<keyword evidence="3" id="KW-1185">Reference proteome</keyword>
<feature type="region of interest" description="Disordered" evidence="1">
    <location>
        <begin position="325"/>
        <end position="377"/>
    </location>
</feature>
<accession>A0A8J1XU20</accession>
<feature type="region of interest" description="Disordered" evidence="1">
    <location>
        <begin position="26"/>
        <end position="50"/>
    </location>
</feature>
<feature type="non-terminal residue" evidence="2">
    <location>
        <position position="402"/>
    </location>
</feature>
<reference evidence="2" key="1">
    <citation type="submission" date="2022-03" db="EMBL/GenBank/DDBJ databases">
        <authorList>
            <person name="Martin C."/>
        </authorList>
    </citation>
    <scope>NUCLEOTIDE SEQUENCE</scope>
</reference>